<proteinExistence type="inferred from homology"/>
<comment type="pathway">
    <text evidence="1">Amino-acid biosynthesis; L-isoleucine biosynthesis; L-isoleucine from 2-oxobutanoate: step 1/4.</text>
</comment>
<dbReference type="CDD" id="cd00568">
    <property type="entry name" value="TPP_enzymes"/>
    <property type="match status" value="1"/>
</dbReference>
<dbReference type="OrthoDB" id="4494979at2"/>
<dbReference type="Pfam" id="PF02776">
    <property type="entry name" value="TPP_enzyme_N"/>
    <property type="match status" value="1"/>
</dbReference>
<dbReference type="KEGG" id="cpre:Csp1_22010"/>
<dbReference type="GO" id="GO:0003984">
    <property type="term" value="F:acetolactate synthase activity"/>
    <property type="evidence" value="ECO:0007669"/>
    <property type="project" value="UniProtKB-EC"/>
</dbReference>
<dbReference type="GO" id="GO:0030976">
    <property type="term" value="F:thiamine pyrophosphate binding"/>
    <property type="evidence" value="ECO:0007669"/>
    <property type="project" value="InterPro"/>
</dbReference>
<comment type="similarity">
    <text evidence="4 11">Belongs to the TPP enzyme family.</text>
</comment>
<evidence type="ECO:0000259" key="13">
    <source>
        <dbReference type="Pfam" id="PF00205"/>
    </source>
</evidence>
<dbReference type="Pfam" id="PF02826">
    <property type="entry name" value="2-Hacid_dh_C"/>
    <property type="match status" value="1"/>
</dbReference>
<feature type="domain" description="D-isomer specific 2-hydroxyacid dehydrogenase catalytic" evidence="14">
    <location>
        <begin position="43"/>
        <end position="310"/>
    </location>
</feature>
<keyword evidence="9" id="KW-0100">Branched-chain amino acid biosynthesis</keyword>
<dbReference type="Pfam" id="PF00389">
    <property type="entry name" value="2-Hacid_dh"/>
    <property type="match status" value="1"/>
</dbReference>
<dbReference type="InterPro" id="IPR045229">
    <property type="entry name" value="TPP_enz"/>
</dbReference>
<dbReference type="RefSeq" id="WP_110481968.1">
    <property type="nucleotide sequence ID" value="NZ_CP024988.1"/>
</dbReference>
<dbReference type="InterPro" id="IPR006140">
    <property type="entry name" value="D-isomer_DH_NAD-bd"/>
</dbReference>
<feature type="domain" description="Thiamine pyrophosphate enzyme N-terminal TPP-binding" evidence="16">
    <location>
        <begin position="335"/>
        <end position="453"/>
    </location>
</feature>
<keyword evidence="18" id="KW-0456">Lyase</keyword>
<dbReference type="SUPFAM" id="SSF52283">
    <property type="entry name" value="Formate/glycerate dehydrogenase catalytic domain-like"/>
    <property type="match status" value="1"/>
</dbReference>
<dbReference type="CDD" id="cd05299">
    <property type="entry name" value="CtBP_dh"/>
    <property type="match status" value="1"/>
</dbReference>
<comment type="similarity">
    <text evidence="3">Belongs to the D-isomer specific 2-hydroxyacid dehydrogenase family.</text>
</comment>
<protein>
    <recommendedName>
        <fullName evidence="5">acetolactate synthase</fullName>
        <ecNumber evidence="5">2.2.1.6</ecNumber>
    </recommendedName>
</protein>
<dbReference type="GO" id="GO:0016829">
    <property type="term" value="F:lyase activity"/>
    <property type="evidence" value="ECO:0007669"/>
    <property type="project" value="UniProtKB-KW"/>
</dbReference>
<dbReference type="InterPro" id="IPR029035">
    <property type="entry name" value="DHS-like_NAD/FAD-binding_dom"/>
</dbReference>
<dbReference type="PANTHER" id="PTHR18968">
    <property type="entry name" value="THIAMINE PYROPHOSPHATE ENZYMES"/>
    <property type="match status" value="1"/>
</dbReference>
<evidence type="ECO:0000256" key="7">
    <source>
        <dbReference type="ARBA" id="ARBA00022827"/>
    </source>
</evidence>
<keyword evidence="19" id="KW-1185">Reference proteome</keyword>
<dbReference type="SUPFAM" id="SSF51735">
    <property type="entry name" value="NAD(P)-binding Rossmann-fold domains"/>
    <property type="match status" value="1"/>
</dbReference>
<evidence type="ECO:0000256" key="6">
    <source>
        <dbReference type="ARBA" id="ARBA00022630"/>
    </source>
</evidence>
<keyword evidence="7" id="KW-0274">FAD</keyword>
<dbReference type="InterPro" id="IPR012000">
    <property type="entry name" value="Thiamin_PyroP_enz_cen_dom"/>
</dbReference>
<name>A0A2Z3YQ13_9CORY</name>
<evidence type="ECO:0000256" key="3">
    <source>
        <dbReference type="ARBA" id="ARBA00005854"/>
    </source>
</evidence>
<evidence type="ECO:0000313" key="19">
    <source>
        <dbReference type="Proteomes" id="UP000247696"/>
    </source>
</evidence>
<evidence type="ECO:0000256" key="8">
    <source>
        <dbReference type="ARBA" id="ARBA00023052"/>
    </source>
</evidence>
<dbReference type="InterPro" id="IPR006139">
    <property type="entry name" value="D-isomer_2_OHA_DH_cat_dom"/>
</dbReference>
<dbReference type="EC" id="2.2.1.6" evidence="5"/>
<dbReference type="GO" id="GO:0051287">
    <property type="term" value="F:NAD binding"/>
    <property type="evidence" value="ECO:0007669"/>
    <property type="project" value="InterPro"/>
</dbReference>
<dbReference type="InterPro" id="IPR011766">
    <property type="entry name" value="TPP_enzyme_TPP-bd"/>
</dbReference>
<evidence type="ECO:0000259" key="14">
    <source>
        <dbReference type="Pfam" id="PF00389"/>
    </source>
</evidence>
<dbReference type="PANTHER" id="PTHR18968:SF167">
    <property type="entry name" value="ACETOLACTATE SYNTHASE LARGE SUBUNIT ILVB2-RELATED"/>
    <property type="match status" value="1"/>
</dbReference>
<dbReference type="SUPFAM" id="SSF52518">
    <property type="entry name" value="Thiamin diphosphate-binding fold (THDP-binding)"/>
    <property type="match status" value="2"/>
</dbReference>
<dbReference type="InterPro" id="IPR029061">
    <property type="entry name" value="THDP-binding"/>
</dbReference>
<feature type="domain" description="D-isomer specific 2-hydroxyacid dehydrogenase NAD-binding" evidence="17">
    <location>
        <begin position="115"/>
        <end position="286"/>
    </location>
</feature>
<dbReference type="Proteomes" id="UP000247696">
    <property type="component" value="Chromosome"/>
</dbReference>
<dbReference type="SUPFAM" id="SSF52467">
    <property type="entry name" value="DHS-like NAD/FAD-binding domain"/>
    <property type="match status" value="1"/>
</dbReference>
<evidence type="ECO:0000259" key="16">
    <source>
        <dbReference type="Pfam" id="PF02776"/>
    </source>
</evidence>
<evidence type="ECO:0000259" key="15">
    <source>
        <dbReference type="Pfam" id="PF02775"/>
    </source>
</evidence>
<dbReference type="GO" id="GO:0050660">
    <property type="term" value="F:flavin adenine dinucleotide binding"/>
    <property type="evidence" value="ECO:0007669"/>
    <property type="project" value="TreeGrafter"/>
</dbReference>
<dbReference type="InterPro" id="IPR012001">
    <property type="entry name" value="Thiamin_PyroP_enz_TPP-bd_dom"/>
</dbReference>
<organism evidence="18 19">
    <name type="scientific">Corynebacterium provencense</name>
    <dbReference type="NCBI Taxonomy" id="1737425"/>
    <lineage>
        <taxon>Bacteria</taxon>
        <taxon>Bacillati</taxon>
        <taxon>Actinomycetota</taxon>
        <taxon>Actinomycetes</taxon>
        <taxon>Mycobacteriales</taxon>
        <taxon>Corynebacteriaceae</taxon>
        <taxon>Corynebacterium</taxon>
    </lineage>
</organism>
<evidence type="ECO:0000259" key="17">
    <source>
        <dbReference type="Pfam" id="PF02826"/>
    </source>
</evidence>
<dbReference type="Gene3D" id="3.40.50.720">
    <property type="entry name" value="NAD(P)-binding Rossmann-like Domain"/>
    <property type="match status" value="2"/>
</dbReference>
<dbReference type="GO" id="GO:0009099">
    <property type="term" value="P:L-valine biosynthetic process"/>
    <property type="evidence" value="ECO:0007669"/>
    <property type="project" value="UniProtKB-UniPathway"/>
</dbReference>
<reference evidence="19" key="1">
    <citation type="submission" date="2017-11" db="EMBL/GenBank/DDBJ databases">
        <title>Otitis media/interna in a cat caused by the recently described species Corynebacterium provencense.</title>
        <authorList>
            <person name="Kittl S."/>
            <person name="Brodard I."/>
            <person name="Rychener L."/>
            <person name="Jores J."/>
            <person name="Roosje P."/>
            <person name="Gobeli Brawand S."/>
        </authorList>
    </citation>
    <scope>NUCLEOTIDE SEQUENCE [LARGE SCALE GENOMIC DNA]</scope>
    <source>
        <strain evidence="19">17KM38</strain>
    </source>
</reference>
<dbReference type="GO" id="GO:0016616">
    <property type="term" value="F:oxidoreductase activity, acting on the CH-OH group of donors, NAD or NADP as acceptor"/>
    <property type="evidence" value="ECO:0007669"/>
    <property type="project" value="InterPro"/>
</dbReference>
<keyword evidence="8 11" id="KW-0786">Thiamine pyrophosphate</keyword>
<dbReference type="GO" id="GO:0005948">
    <property type="term" value="C:acetolactate synthase complex"/>
    <property type="evidence" value="ECO:0007669"/>
    <property type="project" value="TreeGrafter"/>
</dbReference>
<evidence type="ECO:0000256" key="1">
    <source>
        <dbReference type="ARBA" id="ARBA00004974"/>
    </source>
</evidence>
<feature type="domain" description="Thiamine pyrophosphate enzyme TPP-binding" evidence="15">
    <location>
        <begin position="727"/>
        <end position="863"/>
    </location>
</feature>
<keyword evidence="9" id="KW-0028">Amino-acid biosynthesis</keyword>
<dbReference type="Gene3D" id="3.40.50.1220">
    <property type="entry name" value="TPP-binding domain"/>
    <property type="match status" value="1"/>
</dbReference>
<dbReference type="Pfam" id="PF00205">
    <property type="entry name" value="TPP_enzyme_M"/>
    <property type="match status" value="1"/>
</dbReference>
<feature type="region of interest" description="Disordered" evidence="12">
    <location>
        <begin position="308"/>
        <end position="334"/>
    </location>
</feature>
<evidence type="ECO:0000256" key="5">
    <source>
        <dbReference type="ARBA" id="ARBA00013145"/>
    </source>
</evidence>
<keyword evidence="6" id="KW-0285">Flavoprotein</keyword>
<dbReference type="InterPro" id="IPR043322">
    <property type="entry name" value="CtBP"/>
</dbReference>
<comment type="pathway">
    <text evidence="2">Amino-acid biosynthesis; L-valine biosynthesis; L-valine from pyruvate: step 1/4.</text>
</comment>
<feature type="domain" description="Thiamine pyrophosphate enzyme central" evidence="13">
    <location>
        <begin position="527"/>
        <end position="658"/>
    </location>
</feature>
<comment type="catalytic activity">
    <reaction evidence="10">
        <text>2 pyruvate + H(+) = (2S)-2-acetolactate + CO2</text>
        <dbReference type="Rhea" id="RHEA:25249"/>
        <dbReference type="ChEBI" id="CHEBI:15361"/>
        <dbReference type="ChEBI" id="CHEBI:15378"/>
        <dbReference type="ChEBI" id="CHEBI:16526"/>
        <dbReference type="ChEBI" id="CHEBI:58476"/>
        <dbReference type="EC" id="2.2.1.6"/>
    </reaction>
</comment>
<dbReference type="UniPathway" id="UPA00049">
    <property type="reaction ID" value="UER00059"/>
</dbReference>
<dbReference type="GO" id="GO:0003714">
    <property type="term" value="F:transcription corepressor activity"/>
    <property type="evidence" value="ECO:0007669"/>
    <property type="project" value="InterPro"/>
</dbReference>
<evidence type="ECO:0000256" key="9">
    <source>
        <dbReference type="ARBA" id="ARBA00023304"/>
    </source>
</evidence>
<dbReference type="Pfam" id="PF02775">
    <property type="entry name" value="TPP_enzyme_C"/>
    <property type="match status" value="1"/>
</dbReference>
<dbReference type="InterPro" id="IPR036291">
    <property type="entry name" value="NAD(P)-bd_dom_sf"/>
</dbReference>
<evidence type="ECO:0000256" key="2">
    <source>
        <dbReference type="ARBA" id="ARBA00005025"/>
    </source>
</evidence>
<evidence type="ECO:0000256" key="10">
    <source>
        <dbReference type="ARBA" id="ARBA00048670"/>
    </source>
</evidence>
<accession>A0A2Z3YQ13</accession>
<dbReference type="EMBL" id="CP024988">
    <property type="protein sequence ID" value="AWT26952.1"/>
    <property type="molecule type" value="Genomic_DNA"/>
</dbReference>
<evidence type="ECO:0000256" key="12">
    <source>
        <dbReference type="SAM" id="MobiDB-lite"/>
    </source>
</evidence>
<dbReference type="AlphaFoldDB" id="A0A2Z3YQ13"/>
<sequence>MAHVHVTDTGGLDVTPAVDLLTAAGHSVTLPGTGTGTGTDHATAGAPADTEALIVSFARIDATVLDALPHLRVIATTTMGADQIDTRAAAARGVEVHTLPPLSAEDVATHALAGTLSLLRRLPQARAAAPEWDFTRIPVPPRISGLTVGIYGMGRIAGLYARYARPLFGHVAAYDPYLPADAWPEGIDRVTDPDDLFRCADVLTLHVPLTEQTRHTVNARTLALMPAGSHIVNVSRGELVDAQALIRSLDSGHTAGAFLDVLEDEPPAPDSPLLHRDDVTVTPHTAFYSSATARSYVTTPARAVADALERTQNHSPSPTPNPDAHPGHTMNEHTRTGGDVVVETLTRLGVTDVFGIPGQHALGLFDALGRSDIRFISSRVENNSAFNADGYARATGRVGVLLVSTGPGALTTLGALQEAYVTGVPVLVISSQVPRRGLGGTRNGLLHQLDDQQKSAQNVTRYTAVARDASHIPTLLTDAWSVATTAPAGPVWVEIPEDVLLGPADIPPVTDIRPRPTPRPARSELTAEAARLLASSRRPVILAGGGVRRSPTGSGGLRRVAEALDAPVVSTVGGKGAFPFDHPLSAASWIEDRYTTDLLEDADVLLAVGTSLGEVTSNYFTLSPRGTLIQIDAEPRVLSSNHPSLGIPADAGEALNALADALADTPTETPADTPRRDGSTVAAELRQRVGQRLADQDLAPEQGVLADIRAATPADTDTFWDMTIAAYWAWSAWDPREGGFHSAQGSGGLGFAFPAALAAAVGSGRHTLAVSGDGGAMYGIAELAAARQHDADVTWLIVDDGGYGILREYMTDAFDRTTATELARPDFVALAGAFGIPARHTDPEHLRDTLAEALATPGPSVVVLGATLQMFAPTHLS</sequence>
<dbReference type="STRING" id="1737425.GCA_900049755_01139"/>
<evidence type="ECO:0000313" key="18">
    <source>
        <dbReference type="EMBL" id="AWT26952.1"/>
    </source>
</evidence>
<dbReference type="CDD" id="cd07035">
    <property type="entry name" value="TPP_PYR_POX_like"/>
    <property type="match status" value="1"/>
</dbReference>
<evidence type="ECO:0000256" key="4">
    <source>
        <dbReference type="ARBA" id="ARBA00007812"/>
    </source>
</evidence>
<evidence type="ECO:0000256" key="11">
    <source>
        <dbReference type="RuleBase" id="RU362132"/>
    </source>
</evidence>
<gene>
    <name evidence="18" type="primary">aruI</name>
    <name evidence="18" type="ORF">Csp1_22010</name>
</gene>
<dbReference type="UniPathway" id="UPA00047">
    <property type="reaction ID" value="UER00055"/>
</dbReference>
<dbReference type="Gene3D" id="3.40.50.970">
    <property type="match status" value="2"/>
</dbReference>
<dbReference type="GO" id="GO:0009097">
    <property type="term" value="P:isoleucine biosynthetic process"/>
    <property type="evidence" value="ECO:0007669"/>
    <property type="project" value="UniProtKB-UniPathway"/>
</dbReference>
<dbReference type="GO" id="GO:0000287">
    <property type="term" value="F:magnesium ion binding"/>
    <property type="evidence" value="ECO:0007669"/>
    <property type="project" value="InterPro"/>
</dbReference>